<dbReference type="FunFam" id="1.10.510.10:FF:000042">
    <property type="entry name" value="Non-specific serine/threonine protein kinase"/>
    <property type="match status" value="1"/>
</dbReference>
<dbReference type="SMART" id="SM00220">
    <property type="entry name" value="S_TKc"/>
    <property type="match status" value="1"/>
</dbReference>
<dbReference type="FunFam" id="3.30.200.20:FF:000192">
    <property type="entry name" value="Serine/threonine-protein kinase cot-1"/>
    <property type="match status" value="1"/>
</dbReference>
<gene>
    <name evidence="16" type="ORF">AB1Y20_011471</name>
</gene>
<dbReference type="PANTHER" id="PTHR22988">
    <property type="entry name" value="MYOTONIC DYSTROPHY S/T KINASE-RELATED"/>
    <property type="match status" value="1"/>
</dbReference>
<evidence type="ECO:0000256" key="1">
    <source>
        <dbReference type="ARBA" id="ARBA00009903"/>
    </source>
</evidence>
<evidence type="ECO:0000256" key="4">
    <source>
        <dbReference type="ARBA" id="ARBA00022553"/>
    </source>
</evidence>
<dbReference type="InterPro" id="IPR017441">
    <property type="entry name" value="Protein_kinase_ATP_BS"/>
</dbReference>
<evidence type="ECO:0000256" key="13">
    <source>
        <dbReference type="SAM" id="MobiDB-lite"/>
    </source>
</evidence>
<evidence type="ECO:0000256" key="6">
    <source>
        <dbReference type="ARBA" id="ARBA00022741"/>
    </source>
</evidence>
<dbReference type="CDD" id="cd21742">
    <property type="entry name" value="MobB_NDR_LATS-like"/>
    <property type="match status" value="1"/>
</dbReference>
<proteinExistence type="inferred from homology"/>
<dbReference type="GO" id="GO:0005524">
    <property type="term" value="F:ATP binding"/>
    <property type="evidence" value="ECO:0007669"/>
    <property type="project" value="UniProtKB-UniRule"/>
</dbReference>
<keyword evidence="7" id="KW-0418">Kinase</keyword>
<keyword evidence="8 11" id="KW-0067">ATP-binding</keyword>
<reference evidence="16 17" key="1">
    <citation type="journal article" date="2024" name="Science">
        <title>Giant polyketide synthase enzymes in the biosynthesis of giant marine polyether toxins.</title>
        <authorList>
            <person name="Fallon T.R."/>
            <person name="Shende V.V."/>
            <person name="Wierzbicki I.H."/>
            <person name="Pendleton A.L."/>
            <person name="Watervoot N.F."/>
            <person name="Auber R.P."/>
            <person name="Gonzalez D.J."/>
            <person name="Wisecaver J.H."/>
            <person name="Moore B.S."/>
        </authorList>
    </citation>
    <scope>NUCLEOTIDE SEQUENCE [LARGE SCALE GENOMIC DNA]</scope>
    <source>
        <strain evidence="16 17">12B1</strain>
    </source>
</reference>
<evidence type="ECO:0000259" key="14">
    <source>
        <dbReference type="PROSITE" id="PS50011"/>
    </source>
</evidence>
<dbReference type="InterPro" id="IPR017892">
    <property type="entry name" value="Pkinase_C"/>
</dbReference>
<dbReference type="Proteomes" id="UP001515480">
    <property type="component" value="Unassembled WGS sequence"/>
</dbReference>
<comment type="catalytic activity">
    <reaction evidence="10">
        <text>L-seryl-[protein] + ATP = O-phospho-L-seryl-[protein] + ADP + H(+)</text>
        <dbReference type="Rhea" id="RHEA:17989"/>
        <dbReference type="Rhea" id="RHEA-COMP:9863"/>
        <dbReference type="Rhea" id="RHEA-COMP:11604"/>
        <dbReference type="ChEBI" id="CHEBI:15378"/>
        <dbReference type="ChEBI" id="CHEBI:29999"/>
        <dbReference type="ChEBI" id="CHEBI:30616"/>
        <dbReference type="ChEBI" id="CHEBI:83421"/>
        <dbReference type="ChEBI" id="CHEBI:456216"/>
        <dbReference type="EC" id="2.7.11.1"/>
    </reaction>
</comment>
<evidence type="ECO:0000256" key="7">
    <source>
        <dbReference type="ARBA" id="ARBA00022777"/>
    </source>
</evidence>
<feature type="region of interest" description="Disordered" evidence="13">
    <location>
        <begin position="471"/>
        <end position="491"/>
    </location>
</feature>
<feature type="domain" description="Protein kinase" evidence="14">
    <location>
        <begin position="76"/>
        <end position="383"/>
    </location>
</feature>
<evidence type="ECO:0000256" key="9">
    <source>
        <dbReference type="ARBA" id="ARBA00047899"/>
    </source>
</evidence>
<dbReference type="Pfam" id="PF00069">
    <property type="entry name" value="Pkinase"/>
    <property type="match status" value="2"/>
</dbReference>
<evidence type="ECO:0000256" key="3">
    <source>
        <dbReference type="ARBA" id="ARBA00022527"/>
    </source>
</evidence>
<dbReference type="PROSITE" id="PS00108">
    <property type="entry name" value="PROTEIN_KINASE_ST"/>
    <property type="match status" value="1"/>
</dbReference>
<dbReference type="InterPro" id="IPR008271">
    <property type="entry name" value="Ser/Thr_kinase_AS"/>
</dbReference>
<keyword evidence="17" id="KW-1185">Reference proteome</keyword>
<evidence type="ECO:0000256" key="11">
    <source>
        <dbReference type="PROSITE-ProRule" id="PRU10141"/>
    </source>
</evidence>
<dbReference type="EMBL" id="JBGBPQ010000025">
    <property type="protein sequence ID" value="KAL1499261.1"/>
    <property type="molecule type" value="Genomic_DNA"/>
</dbReference>
<sequence length="491" mass="56042">MNPEDKRVVVKQYIESRYTRVNKLKAEREARKQTLQAKMNELGIDEDSKCLALERHNKNESEHLRAMRDKMSVDNFEQLAIIGRGAFGEVRLVREHVTQSIYAMKKLRKAEMVLKGQVHHVRAELDVMSEADDTNEWVVKLHYSFQDDEYLYLVMEYVPGGDVMSLLMKRDILTEQETRFYIAESILAIESLHNLNYIHRDIKPDNLLLDRDGHIKLTDFGLVKSLGQSRLKFYTPGGASSLTREGTHEHALEGMEVQGWEGMTRRERMATWNRNRKAVIWSTVGTPDYMAPEILLETGYHADCDWWSLGVVMYEMLVGYPPFYGDDPLVTCRKILCYKETLLFPPEAAISPDAEHLIRSLLCDREQRLGRNGAGEIKAHPFFAGLNWDELRAPEAAPYKPIISSMTDTSHFDSFDERPSSSSPQRHNSKDHDLAFVGYQYRRYASTSNVDLDALSVATDSRKSLVSPSHHASVELASSREPASPAAISIS</sequence>
<dbReference type="InterPro" id="IPR011009">
    <property type="entry name" value="Kinase-like_dom_sf"/>
</dbReference>
<dbReference type="FunFam" id="1.10.510.10:FF:000057">
    <property type="entry name" value="Non-specific serine/threonine protein kinase"/>
    <property type="match status" value="1"/>
</dbReference>
<evidence type="ECO:0000259" key="15">
    <source>
        <dbReference type="PROSITE" id="PS51285"/>
    </source>
</evidence>
<name>A0AB34IJ94_PRYPA</name>
<feature type="domain" description="AGC-kinase C-terminal" evidence="15">
    <location>
        <begin position="384"/>
        <end position="451"/>
    </location>
</feature>
<dbReference type="PROSITE" id="PS50011">
    <property type="entry name" value="PROTEIN_KINASE_DOM"/>
    <property type="match status" value="1"/>
</dbReference>
<evidence type="ECO:0000256" key="2">
    <source>
        <dbReference type="ARBA" id="ARBA00012513"/>
    </source>
</evidence>
<dbReference type="SMART" id="SM00133">
    <property type="entry name" value="S_TK_X"/>
    <property type="match status" value="1"/>
</dbReference>
<evidence type="ECO:0000256" key="8">
    <source>
        <dbReference type="ARBA" id="ARBA00022840"/>
    </source>
</evidence>
<dbReference type="Gene3D" id="3.30.200.20">
    <property type="entry name" value="Phosphorylase Kinase, domain 1"/>
    <property type="match status" value="2"/>
</dbReference>
<evidence type="ECO:0000256" key="12">
    <source>
        <dbReference type="RuleBase" id="RU000304"/>
    </source>
</evidence>
<evidence type="ECO:0000313" key="16">
    <source>
        <dbReference type="EMBL" id="KAL1499261.1"/>
    </source>
</evidence>
<dbReference type="Pfam" id="PF00433">
    <property type="entry name" value="Pkinase_C"/>
    <property type="match status" value="1"/>
</dbReference>
<keyword evidence="6 11" id="KW-0547">Nucleotide-binding</keyword>
<dbReference type="EC" id="2.7.11.1" evidence="2"/>
<comment type="similarity">
    <text evidence="1">Belongs to the protein kinase superfamily. AGC Ser/Thr protein kinase family.</text>
</comment>
<dbReference type="GO" id="GO:0005737">
    <property type="term" value="C:cytoplasm"/>
    <property type="evidence" value="ECO:0007669"/>
    <property type="project" value="UniProtKB-ARBA"/>
</dbReference>
<dbReference type="InterPro" id="IPR000961">
    <property type="entry name" value="AGC-kinase_C"/>
</dbReference>
<protein>
    <recommendedName>
        <fullName evidence="2">non-specific serine/threonine protein kinase</fullName>
        <ecNumber evidence="2">2.7.11.1</ecNumber>
    </recommendedName>
</protein>
<dbReference type="InterPro" id="IPR050839">
    <property type="entry name" value="Rho-assoc_Ser/Thr_Kinase"/>
</dbReference>
<evidence type="ECO:0000256" key="10">
    <source>
        <dbReference type="ARBA" id="ARBA00048679"/>
    </source>
</evidence>
<dbReference type="AlphaFoldDB" id="A0AB34IJ94"/>
<dbReference type="PROSITE" id="PS51285">
    <property type="entry name" value="AGC_KINASE_CTER"/>
    <property type="match status" value="1"/>
</dbReference>
<comment type="caution">
    <text evidence="16">The sequence shown here is derived from an EMBL/GenBank/DDBJ whole genome shotgun (WGS) entry which is preliminary data.</text>
</comment>
<keyword evidence="3 12" id="KW-0723">Serine/threonine-protein kinase</keyword>
<dbReference type="PANTHER" id="PTHR22988:SF76">
    <property type="entry name" value="CHROMOSOME UNDETERMINED SCAFFOLD_135, WHOLE GENOME SHOTGUN SEQUENCE"/>
    <property type="match status" value="1"/>
</dbReference>
<dbReference type="PROSITE" id="PS00107">
    <property type="entry name" value="PROTEIN_KINASE_ATP"/>
    <property type="match status" value="1"/>
</dbReference>
<dbReference type="SUPFAM" id="SSF56112">
    <property type="entry name" value="Protein kinase-like (PK-like)"/>
    <property type="match status" value="1"/>
</dbReference>
<evidence type="ECO:0000256" key="5">
    <source>
        <dbReference type="ARBA" id="ARBA00022679"/>
    </source>
</evidence>
<comment type="catalytic activity">
    <reaction evidence="9">
        <text>L-threonyl-[protein] + ATP = O-phospho-L-threonyl-[protein] + ADP + H(+)</text>
        <dbReference type="Rhea" id="RHEA:46608"/>
        <dbReference type="Rhea" id="RHEA-COMP:11060"/>
        <dbReference type="Rhea" id="RHEA-COMP:11605"/>
        <dbReference type="ChEBI" id="CHEBI:15378"/>
        <dbReference type="ChEBI" id="CHEBI:30013"/>
        <dbReference type="ChEBI" id="CHEBI:30616"/>
        <dbReference type="ChEBI" id="CHEBI:61977"/>
        <dbReference type="ChEBI" id="CHEBI:456216"/>
        <dbReference type="EC" id="2.7.11.1"/>
    </reaction>
</comment>
<feature type="binding site" evidence="11">
    <location>
        <position position="115"/>
    </location>
    <ligand>
        <name>ATP</name>
        <dbReference type="ChEBI" id="CHEBI:30616"/>
    </ligand>
</feature>
<keyword evidence="4" id="KW-0597">Phosphoprotein</keyword>
<organism evidence="16 17">
    <name type="scientific">Prymnesium parvum</name>
    <name type="common">Toxic golden alga</name>
    <dbReference type="NCBI Taxonomy" id="97485"/>
    <lineage>
        <taxon>Eukaryota</taxon>
        <taxon>Haptista</taxon>
        <taxon>Haptophyta</taxon>
        <taxon>Prymnesiophyceae</taxon>
        <taxon>Prymnesiales</taxon>
        <taxon>Prymnesiaceae</taxon>
        <taxon>Prymnesium</taxon>
    </lineage>
</organism>
<evidence type="ECO:0000313" key="17">
    <source>
        <dbReference type="Proteomes" id="UP001515480"/>
    </source>
</evidence>
<accession>A0AB34IJ94</accession>
<dbReference type="InterPro" id="IPR000719">
    <property type="entry name" value="Prot_kinase_dom"/>
</dbReference>
<keyword evidence="5" id="KW-0808">Transferase</keyword>
<dbReference type="GO" id="GO:0004674">
    <property type="term" value="F:protein serine/threonine kinase activity"/>
    <property type="evidence" value="ECO:0007669"/>
    <property type="project" value="UniProtKB-KW"/>
</dbReference>
<dbReference type="Gene3D" id="1.10.510.10">
    <property type="entry name" value="Transferase(Phosphotransferase) domain 1"/>
    <property type="match status" value="2"/>
</dbReference>
<dbReference type="InterPro" id="IPR059233">
    <property type="entry name" value="MobB_NdrA/B/Cbk1"/>
</dbReference>